<dbReference type="GO" id="GO:0003677">
    <property type="term" value="F:DNA binding"/>
    <property type="evidence" value="ECO:0007669"/>
    <property type="project" value="UniProtKB-KW"/>
</dbReference>
<dbReference type="PANTHER" id="PTHR30204:SF98">
    <property type="entry name" value="HTH-TYPE TRANSCRIPTIONAL REGULATOR ADHR"/>
    <property type="match status" value="1"/>
</dbReference>
<dbReference type="PANTHER" id="PTHR30204">
    <property type="entry name" value="REDOX-CYCLING DRUG-SENSING TRANSCRIPTIONAL ACTIVATOR SOXR"/>
    <property type="match status" value="1"/>
</dbReference>
<dbReference type="InterPro" id="IPR047057">
    <property type="entry name" value="MerR_fam"/>
</dbReference>
<dbReference type="CDD" id="cd01109">
    <property type="entry name" value="HTH_YyaN"/>
    <property type="match status" value="1"/>
</dbReference>
<evidence type="ECO:0000256" key="1">
    <source>
        <dbReference type="ARBA" id="ARBA00023125"/>
    </source>
</evidence>
<dbReference type="SUPFAM" id="SSF46955">
    <property type="entry name" value="Putative DNA-binding domain"/>
    <property type="match status" value="1"/>
</dbReference>
<protein>
    <submittedName>
        <fullName evidence="3">DNA-binding transcriptional MerR regulator</fullName>
    </submittedName>
</protein>
<keyword evidence="4" id="KW-1185">Reference proteome</keyword>
<dbReference type="InterPro" id="IPR009061">
    <property type="entry name" value="DNA-bd_dom_put_sf"/>
</dbReference>
<dbReference type="PROSITE" id="PS50937">
    <property type="entry name" value="HTH_MERR_2"/>
    <property type="match status" value="1"/>
</dbReference>
<name>A0ABU0EB24_9CELL</name>
<sequence length="131" mass="14673">MSVAESVGTSLSIAEAADATGLTTHTLRYYERDGLLLDAVDRAPSGHRRYSEDDVGWIRMITRLRSTGMPIREVREYADLVRAGDGNEAERLQLLVAHRDRVRLQLAEVATHLEAIEFKIGLYERTTCTIA</sequence>
<dbReference type="EMBL" id="JAUSVB010000001">
    <property type="protein sequence ID" value="MDQ0372468.1"/>
    <property type="molecule type" value="Genomic_DNA"/>
</dbReference>
<dbReference type="InterPro" id="IPR000551">
    <property type="entry name" value="MerR-type_HTH_dom"/>
</dbReference>
<feature type="domain" description="HTH merR-type" evidence="2">
    <location>
        <begin position="10"/>
        <end position="80"/>
    </location>
</feature>
<evidence type="ECO:0000313" key="4">
    <source>
        <dbReference type="Proteomes" id="UP001239626"/>
    </source>
</evidence>
<comment type="caution">
    <text evidence="3">The sequence shown here is derived from an EMBL/GenBank/DDBJ whole genome shotgun (WGS) entry which is preliminary data.</text>
</comment>
<accession>A0ABU0EB24</accession>
<dbReference type="Pfam" id="PF13411">
    <property type="entry name" value="MerR_1"/>
    <property type="match status" value="1"/>
</dbReference>
<dbReference type="RefSeq" id="WP_307489977.1">
    <property type="nucleotide sequence ID" value="NZ_JAUSVB010000001.1"/>
</dbReference>
<dbReference type="Proteomes" id="UP001239626">
    <property type="component" value="Unassembled WGS sequence"/>
</dbReference>
<evidence type="ECO:0000259" key="2">
    <source>
        <dbReference type="PROSITE" id="PS50937"/>
    </source>
</evidence>
<proteinExistence type="predicted"/>
<evidence type="ECO:0000313" key="3">
    <source>
        <dbReference type="EMBL" id="MDQ0372468.1"/>
    </source>
</evidence>
<dbReference type="PROSITE" id="PS00552">
    <property type="entry name" value="HTH_MERR_1"/>
    <property type="match status" value="1"/>
</dbReference>
<organism evidence="3 4">
    <name type="scientific">Cellulomonas humilata</name>
    <dbReference type="NCBI Taxonomy" id="144055"/>
    <lineage>
        <taxon>Bacteria</taxon>
        <taxon>Bacillati</taxon>
        <taxon>Actinomycetota</taxon>
        <taxon>Actinomycetes</taxon>
        <taxon>Micrococcales</taxon>
        <taxon>Cellulomonadaceae</taxon>
        <taxon>Cellulomonas</taxon>
    </lineage>
</organism>
<dbReference type="Gene3D" id="1.10.1660.10">
    <property type="match status" value="1"/>
</dbReference>
<reference evidence="3 4" key="1">
    <citation type="submission" date="2023-07" db="EMBL/GenBank/DDBJ databases">
        <title>Sorghum-associated microbial communities from plants grown in Nebraska, USA.</title>
        <authorList>
            <person name="Schachtman D."/>
        </authorList>
    </citation>
    <scope>NUCLEOTIDE SEQUENCE [LARGE SCALE GENOMIC DNA]</scope>
    <source>
        <strain evidence="3 4">BE332</strain>
    </source>
</reference>
<keyword evidence="1 3" id="KW-0238">DNA-binding</keyword>
<dbReference type="SMART" id="SM00422">
    <property type="entry name" value="HTH_MERR"/>
    <property type="match status" value="1"/>
</dbReference>
<gene>
    <name evidence="3" type="ORF">J2X26_000765</name>
</gene>